<dbReference type="Proteomes" id="UP000267096">
    <property type="component" value="Unassembled WGS sequence"/>
</dbReference>
<keyword evidence="2" id="KW-1185">Reference proteome</keyword>
<evidence type="ECO:0000313" key="2">
    <source>
        <dbReference type="Proteomes" id="UP000267096"/>
    </source>
</evidence>
<reference evidence="1 2" key="2">
    <citation type="submission" date="2018-11" db="EMBL/GenBank/DDBJ databases">
        <authorList>
            <consortium name="Pathogen Informatics"/>
        </authorList>
    </citation>
    <scope>NUCLEOTIDE SEQUENCE [LARGE SCALE GENOMIC DNA]</scope>
</reference>
<evidence type="ECO:0000313" key="1">
    <source>
        <dbReference type="EMBL" id="VDK19322.1"/>
    </source>
</evidence>
<accession>A0A0M3J343</accession>
<name>A0A0M3J343_ANISI</name>
<proteinExistence type="predicted"/>
<protein>
    <submittedName>
        <fullName evidence="3">Probable U3 small nucleolar RNA-associated protein 11</fullName>
    </submittedName>
</protein>
<evidence type="ECO:0000313" key="3">
    <source>
        <dbReference type="WBParaSite" id="ASIM_0000195501-mRNA-1"/>
    </source>
</evidence>
<dbReference type="GO" id="GO:0032040">
    <property type="term" value="C:small-subunit processome"/>
    <property type="evidence" value="ECO:0007669"/>
    <property type="project" value="InterPro"/>
</dbReference>
<gene>
    <name evidence="1" type="ORF">ASIM_LOCUS1826</name>
</gene>
<dbReference type="WBParaSite" id="ASIM_0000195501-mRNA-1">
    <property type="protein sequence ID" value="ASIM_0000195501-mRNA-1"/>
    <property type="gene ID" value="ASIM_0000195501"/>
</dbReference>
<dbReference type="InterPro" id="IPR007144">
    <property type="entry name" value="SSU_processome_Utp11"/>
</dbReference>
<dbReference type="AlphaFoldDB" id="A0A0M3J343"/>
<dbReference type="Pfam" id="PF03998">
    <property type="entry name" value="Utp11"/>
    <property type="match status" value="1"/>
</dbReference>
<sequence length="71" mass="8742">MVHVADRERRVQYKELLKRMQRAEELRVVVEKLEVRKSIADRKKGEFRPKKVSKGEPMRARVFKWTYERKK</sequence>
<dbReference type="EMBL" id="UYRR01002155">
    <property type="protein sequence ID" value="VDK19322.1"/>
    <property type="molecule type" value="Genomic_DNA"/>
</dbReference>
<dbReference type="GO" id="GO:0006364">
    <property type="term" value="P:rRNA processing"/>
    <property type="evidence" value="ECO:0007669"/>
    <property type="project" value="InterPro"/>
</dbReference>
<reference evidence="3" key="1">
    <citation type="submission" date="2017-02" db="UniProtKB">
        <authorList>
            <consortium name="WormBaseParasite"/>
        </authorList>
    </citation>
    <scope>IDENTIFICATION</scope>
</reference>
<organism evidence="3">
    <name type="scientific">Anisakis simplex</name>
    <name type="common">Herring worm</name>
    <dbReference type="NCBI Taxonomy" id="6269"/>
    <lineage>
        <taxon>Eukaryota</taxon>
        <taxon>Metazoa</taxon>
        <taxon>Ecdysozoa</taxon>
        <taxon>Nematoda</taxon>
        <taxon>Chromadorea</taxon>
        <taxon>Rhabditida</taxon>
        <taxon>Spirurina</taxon>
        <taxon>Ascaridomorpha</taxon>
        <taxon>Ascaridoidea</taxon>
        <taxon>Anisakidae</taxon>
        <taxon>Anisakis</taxon>
        <taxon>Anisakis simplex complex</taxon>
    </lineage>
</organism>